<proteinExistence type="predicted"/>
<organism evidence="1 2">
    <name type="scientific">Terrimonas rubra</name>
    <dbReference type="NCBI Taxonomy" id="1035890"/>
    <lineage>
        <taxon>Bacteria</taxon>
        <taxon>Pseudomonadati</taxon>
        <taxon>Bacteroidota</taxon>
        <taxon>Chitinophagia</taxon>
        <taxon>Chitinophagales</taxon>
        <taxon>Chitinophagaceae</taxon>
        <taxon>Terrimonas</taxon>
    </lineage>
</organism>
<comment type="caution">
    <text evidence="1">The sequence shown here is derived from an EMBL/GenBank/DDBJ whole genome shotgun (WGS) entry which is preliminary data.</text>
</comment>
<reference evidence="2" key="1">
    <citation type="journal article" date="2019" name="Int. J. Syst. Evol. Microbiol.">
        <title>The Global Catalogue of Microorganisms (GCM) 10K type strain sequencing project: providing services to taxonomists for standard genome sequencing and annotation.</title>
        <authorList>
            <consortium name="The Broad Institute Genomics Platform"/>
            <consortium name="The Broad Institute Genome Sequencing Center for Infectious Disease"/>
            <person name="Wu L."/>
            <person name="Ma J."/>
        </authorList>
    </citation>
    <scope>NUCLEOTIDE SEQUENCE [LARGE SCALE GENOMIC DNA]</scope>
    <source>
        <strain evidence="2">KCTC 23299</strain>
    </source>
</reference>
<name>A0ABW6A9F7_9BACT</name>
<evidence type="ECO:0000313" key="2">
    <source>
        <dbReference type="Proteomes" id="UP001597511"/>
    </source>
</evidence>
<protein>
    <submittedName>
        <fullName evidence="1">Uncharacterized protein</fullName>
    </submittedName>
</protein>
<accession>A0ABW6A9F7</accession>
<gene>
    <name evidence="1" type="ORF">ACFS6H_20050</name>
</gene>
<dbReference type="RefSeq" id="WP_386103328.1">
    <property type="nucleotide sequence ID" value="NZ_JBHUOZ010000003.1"/>
</dbReference>
<dbReference type="EMBL" id="JBHUOZ010000003">
    <property type="protein sequence ID" value="MFD2922024.1"/>
    <property type="molecule type" value="Genomic_DNA"/>
</dbReference>
<sequence>MNFDDLFKTEPKEPYKMSQMDFFEKTKVVFEKIYKSYSQAWQEKNLKDDEYPEESVCDKCTGCGIFLKNGEEKDCFQNKEHGECFYLFCDYELVGMELETQLEEISDLLSVDEIVDAAELKSLLNNPE</sequence>
<keyword evidence="2" id="KW-1185">Reference proteome</keyword>
<evidence type="ECO:0000313" key="1">
    <source>
        <dbReference type="EMBL" id="MFD2922024.1"/>
    </source>
</evidence>
<dbReference type="Proteomes" id="UP001597511">
    <property type="component" value="Unassembled WGS sequence"/>
</dbReference>